<evidence type="ECO:0000313" key="1">
    <source>
        <dbReference type="EMBL" id="AGA26482.1"/>
    </source>
</evidence>
<proteinExistence type="predicted"/>
<reference evidence="1 2" key="1">
    <citation type="submission" date="2012-02" db="EMBL/GenBank/DDBJ databases">
        <title>Complete sequence of chromosome of Singulisphaera acidiphila DSM 18658.</title>
        <authorList>
            <consortium name="US DOE Joint Genome Institute (JGI-PGF)"/>
            <person name="Lucas S."/>
            <person name="Copeland A."/>
            <person name="Lapidus A."/>
            <person name="Glavina del Rio T."/>
            <person name="Dalin E."/>
            <person name="Tice H."/>
            <person name="Bruce D."/>
            <person name="Goodwin L."/>
            <person name="Pitluck S."/>
            <person name="Peters L."/>
            <person name="Ovchinnikova G."/>
            <person name="Chertkov O."/>
            <person name="Kyrpides N."/>
            <person name="Mavromatis K."/>
            <person name="Ivanova N."/>
            <person name="Brettin T."/>
            <person name="Detter J.C."/>
            <person name="Han C."/>
            <person name="Larimer F."/>
            <person name="Land M."/>
            <person name="Hauser L."/>
            <person name="Markowitz V."/>
            <person name="Cheng J.-F."/>
            <person name="Hugenholtz P."/>
            <person name="Woyke T."/>
            <person name="Wu D."/>
            <person name="Tindall B."/>
            <person name="Pomrenke H."/>
            <person name="Brambilla E."/>
            <person name="Klenk H.-P."/>
            <person name="Eisen J.A."/>
        </authorList>
    </citation>
    <scope>NUCLEOTIDE SEQUENCE [LARGE SCALE GENOMIC DNA]</scope>
    <source>
        <strain evidence="2">ATCC BAA-1392 / DSM 18658 / VKM B-2454 / MOB10</strain>
    </source>
</reference>
<dbReference type="RefSeq" id="WP_015245648.1">
    <property type="nucleotide sequence ID" value="NC_019892.1"/>
</dbReference>
<organism evidence="1 2">
    <name type="scientific">Singulisphaera acidiphila (strain ATCC BAA-1392 / DSM 18658 / VKM B-2454 / MOB10)</name>
    <dbReference type="NCBI Taxonomy" id="886293"/>
    <lineage>
        <taxon>Bacteria</taxon>
        <taxon>Pseudomonadati</taxon>
        <taxon>Planctomycetota</taxon>
        <taxon>Planctomycetia</taxon>
        <taxon>Isosphaerales</taxon>
        <taxon>Isosphaeraceae</taxon>
        <taxon>Singulisphaera</taxon>
    </lineage>
</organism>
<dbReference type="HOGENOM" id="CLU_921011_0_0_0"/>
<sequence>MTTLHDTTSTVNSDTANTTLPIVAVQVDADTRSTVHEKAIAEIVGMIRAKYEDEGSRNFAIGQRAFEHAQWQRGNFPDYQGQDLDNLMNRLRDDVRIHVAISAKSIKVGEWLRCYVLRSLVSSGTDAACLLSFFEYRSLYGKALTFSKKDVEGELNPGWLEFVREVVAIRAQGGRVSTEDFMARLANHEKAIADTRATTLDPVAAAAKVASEAIKAKTAAAAKSTKDITSSLSDGLSGGHVSADGALSILENVAKHHGIPLPSAMGFDPASCTVQDCELLASTMFASGKYAEMVALRDKLDKMVSAVDKARAAALATRDVKSAKLSAVA</sequence>
<gene>
    <name evidence="1" type="ordered locus">Sinac_2149</name>
</gene>
<dbReference type="Proteomes" id="UP000010798">
    <property type="component" value="Chromosome"/>
</dbReference>
<keyword evidence="2" id="KW-1185">Reference proteome</keyword>
<dbReference type="AlphaFoldDB" id="L0DB67"/>
<protein>
    <submittedName>
        <fullName evidence="1">Uncharacterized protein</fullName>
    </submittedName>
</protein>
<dbReference type="KEGG" id="saci:Sinac_2149"/>
<evidence type="ECO:0000313" key="2">
    <source>
        <dbReference type="Proteomes" id="UP000010798"/>
    </source>
</evidence>
<dbReference type="EMBL" id="CP003364">
    <property type="protein sequence ID" value="AGA26482.1"/>
    <property type="molecule type" value="Genomic_DNA"/>
</dbReference>
<name>L0DB67_SINAD</name>
<accession>L0DB67</accession>